<proteinExistence type="predicted"/>
<feature type="region of interest" description="Disordered" evidence="1">
    <location>
        <begin position="110"/>
        <end position="172"/>
    </location>
</feature>
<protein>
    <recommendedName>
        <fullName evidence="4">Variable surface protein</fullName>
    </recommendedName>
</protein>
<evidence type="ECO:0008006" key="4">
    <source>
        <dbReference type="Google" id="ProtNLM"/>
    </source>
</evidence>
<accession>A0A1Y1JSX6</accession>
<evidence type="ECO:0000313" key="2">
    <source>
        <dbReference type="EMBL" id="GAW84247.1"/>
    </source>
</evidence>
<comment type="caution">
    <text evidence="2">The sequence shown here is derived from an EMBL/GenBank/DDBJ whole genome shotgun (WGS) entry which is preliminary data.</text>
</comment>
<reference evidence="3" key="1">
    <citation type="submission" date="2017-04" db="EMBL/GenBank/DDBJ databases">
        <title>Plasmodium gonderi genome.</title>
        <authorList>
            <person name="Arisue N."/>
            <person name="Honma H."/>
            <person name="Kawai S."/>
            <person name="Tougan T."/>
            <person name="Tanabe K."/>
            <person name="Horii T."/>
        </authorList>
    </citation>
    <scope>NUCLEOTIDE SEQUENCE [LARGE SCALE GENOMIC DNA]</scope>
    <source>
        <strain evidence="3">ATCC 30045</strain>
    </source>
</reference>
<gene>
    <name evidence="2" type="ORF">PGO_001920</name>
</gene>
<feature type="compositionally biased region" description="Polar residues" evidence="1">
    <location>
        <begin position="156"/>
        <end position="165"/>
    </location>
</feature>
<evidence type="ECO:0000313" key="3">
    <source>
        <dbReference type="Proteomes" id="UP000195521"/>
    </source>
</evidence>
<keyword evidence="3" id="KW-1185">Reference proteome</keyword>
<dbReference type="AlphaFoldDB" id="A0A1Y1JSX6"/>
<dbReference type="Proteomes" id="UP000195521">
    <property type="component" value="Unassembled WGS sequence"/>
</dbReference>
<organism evidence="2 3">
    <name type="scientific">Plasmodium gonderi</name>
    <dbReference type="NCBI Taxonomy" id="77519"/>
    <lineage>
        <taxon>Eukaryota</taxon>
        <taxon>Sar</taxon>
        <taxon>Alveolata</taxon>
        <taxon>Apicomplexa</taxon>
        <taxon>Aconoidasida</taxon>
        <taxon>Haemosporida</taxon>
        <taxon>Plasmodiidae</taxon>
        <taxon>Plasmodium</taxon>
        <taxon>Plasmodium (Plasmodium)</taxon>
    </lineage>
</organism>
<dbReference type="EMBL" id="BDQF01000198">
    <property type="protein sequence ID" value="GAW84247.1"/>
    <property type="molecule type" value="Genomic_DNA"/>
</dbReference>
<evidence type="ECO:0000256" key="1">
    <source>
        <dbReference type="SAM" id="MobiDB-lite"/>
    </source>
</evidence>
<sequence length="264" mass="29836">MASIHISISGDYRHSNFVECNAKNEKYEDEYSKKSYSFDEHNYTGKCTECDQLQQYLDRIKDDLKNCTHYGNIFLDIHEGEITNLIKTCYAKCTSAASRAIENVKLSSEIQPSEKKKEKELNTGELNQEVKDLQKQKDEEPLNNAVETEEEIETTDNIMSSSSMKENILKEPLSTSVDSSNTQLCNVECSLSLPSNYTHQSNTDLTLQVNNIDGCPPKSNLANSQDVCGKTDEIQGNAFHTFVIRNSDGVSFHDQTTNFAYLDH</sequence>
<feature type="compositionally biased region" description="Basic and acidic residues" evidence="1">
    <location>
        <begin position="112"/>
        <end position="140"/>
    </location>
</feature>
<dbReference type="GeneID" id="39745055"/>
<name>A0A1Y1JSX6_PLAGO</name>
<dbReference type="RefSeq" id="XP_028546836.1">
    <property type="nucleotide sequence ID" value="XM_028691035.1"/>
</dbReference>